<keyword evidence="1" id="KW-0812">Transmembrane</keyword>
<protein>
    <recommendedName>
        <fullName evidence="2">Prepilin type IV endopeptidase peptidase domain-containing protein</fullName>
    </recommendedName>
</protein>
<evidence type="ECO:0000259" key="2">
    <source>
        <dbReference type="Pfam" id="PF01478"/>
    </source>
</evidence>
<dbReference type="GO" id="GO:0016020">
    <property type="term" value="C:membrane"/>
    <property type="evidence" value="ECO:0007669"/>
    <property type="project" value="InterPro"/>
</dbReference>
<evidence type="ECO:0000313" key="3">
    <source>
        <dbReference type="EMBL" id="KRG39877.1"/>
    </source>
</evidence>
<organism evidence="3 4">
    <name type="scientific">Stenotrophomonas panacihumi</name>
    <dbReference type="NCBI Taxonomy" id="676599"/>
    <lineage>
        <taxon>Bacteria</taxon>
        <taxon>Pseudomonadati</taxon>
        <taxon>Pseudomonadota</taxon>
        <taxon>Gammaproteobacteria</taxon>
        <taxon>Lysobacterales</taxon>
        <taxon>Lysobacteraceae</taxon>
        <taxon>Stenotrophomonas</taxon>
    </lineage>
</organism>
<dbReference type="AlphaFoldDB" id="A0A0R0A490"/>
<dbReference type="InterPro" id="IPR000045">
    <property type="entry name" value="Prepilin_IV_endopep_pep"/>
</dbReference>
<name>A0A0R0A490_9GAMM</name>
<dbReference type="RefSeq" id="WP_057648029.1">
    <property type="nucleotide sequence ID" value="NZ_LLXU01000103.1"/>
</dbReference>
<reference evidence="3 4" key="1">
    <citation type="submission" date="2015-10" db="EMBL/GenBank/DDBJ databases">
        <title>Genome sequencing and analysis of members of genus Stenotrophomonas.</title>
        <authorList>
            <person name="Patil P.P."/>
            <person name="Midha S."/>
            <person name="Patil P.B."/>
        </authorList>
    </citation>
    <scope>NUCLEOTIDE SEQUENCE [LARGE SCALE GENOMIC DNA]</scope>
    <source>
        <strain evidence="3 4">JCM 16536</strain>
    </source>
</reference>
<feature type="transmembrane region" description="Helical" evidence="1">
    <location>
        <begin position="156"/>
        <end position="175"/>
    </location>
</feature>
<dbReference type="GO" id="GO:0004190">
    <property type="term" value="F:aspartic-type endopeptidase activity"/>
    <property type="evidence" value="ECO:0007669"/>
    <property type="project" value="InterPro"/>
</dbReference>
<dbReference type="Proteomes" id="UP000051802">
    <property type="component" value="Unassembled WGS sequence"/>
</dbReference>
<feature type="transmembrane region" description="Helical" evidence="1">
    <location>
        <begin position="96"/>
        <end position="119"/>
    </location>
</feature>
<keyword evidence="4" id="KW-1185">Reference proteome</keyword>
<dbReference type="EMBL" id="LLXU01000103">
    <property type="protein sequence ID" value="KRG39877.1"/>
    <property type="molecule type" value="Genomic_DNA"/>
</dbReference>
<proteinExistence type="predicted"/>
<keyword evidence="1" id="KW-0472">Membrane</keyword>
<dbReference type="STRING" id="676599.ARC20_13510"/>
<dbReference type="OrthoDB" id="5953125at2"/>
<feature type="transmembrane region" description="Helical" evidence="1">
    <location>
        <begin position="54"/>
        <end position="76"/>
    </location>
</feature>
<evidence type="ECO:0000313" key="4">
    <source>
        <dbReference type="Proteomes" id="UP000051802"/>
    </source>
</evidence>
<accession>A0A0R0A490</accession>
<dbReference type="Pfam" id="PF01478">
    <property type="entry name" value="Peptidase_A24"/>
    <property type="match status" value="1"/>
</dbReference>
<gene>
    <name evidence="3" type="ORF">ARC20_13510</name>
</gene>
<feature type="domain" description="Prepilin type IV endopeptidase peptidase" evidence="2">
    <location>
        <begin position="8"/>
        <end position="109"/>
    </location>
</feature>
<evidence type="ECO:0000256" key="1">
    <source>
        <dbReference type="SAM" id="Phobius"/>
    </source>
</evidence>
<sequence length="178" mass="18722">MDILLALLTSVLCVQVAVSDLYARRVSNRWLLTALAIGIALMLWHGADLAQWRSAGLGFLCAAILLPCYAIGWMGAGDVKFFAVLGALLGGPGALLPVWIVASLLAGLHAMAVLAAPGIGARIPLGLRFALENTQARLQAWPPHQRMLAARHGRRGIPYATYLAVATLLLLLLGGPGA</sequence>
<dbReference type="Gene3D" id="1.20.120.1220">
    <property type="match status" value="1"/>
</dbReference>
<comment type="caution">
    <text evidence="3">The sequence shown here is derived from an EMBL/GenBank/DDBJ whole genome shotgun (WGS) entry which is preliminary data.</text>
</comment>
<keyword evidence="1" id="KW-1133">Transmembrane helix</keyword>
<feature type="transmembrane region" description="Helical" evidence="1">
    <location>
        <begin position="29"/>
        <end position="47"/>
    </location>
</feature>